<organism evidence="1 2">
    <name type="scientific">Boletus edulis BED1</name>
    <dbReference type="NCBI Taxonomy" id="1328754"/>
    <lineage>
        <taxon>Eukaryota</taxon>
        <taxon>Fungi</taxon>
        <taxon>Dikarya</taxon>
        <taxon>Basidiomycota</taxon>
        <taxon>Agaricomycotina</taxon>
        <taxon>Agaricomycetes</taxon>
        <taxon>Agaricomycetidae</taxon>
        <taxon>Boletales</taxon>
        <taxon>Boletineae</taxon>
        <taxon>Boletaceae</taxon>
        <taxon>Boletoideae</taxon>
        <taxon>Boletus</taxon>
    </lineage>
</organism>
<accession>A0AAD4C8C3</accession>
<reference evidence="1" key="2">
    <citation type="journal article" date="2020" name="Nat. Commun.">
        <title>Large-scale genome sequencing of mycorrhizal fungi provides insights into the early evolution of symbiotic traits.</title>
        <authorList>
            <person name="Miyauchi S."/>
            <person name="Kiss E."/>
            <person name="Kuo A."/>
            <person name="Drula E."/>
            <person name="Kohler A."/>
            <person name="Sanchez-Garcia M."/>
            <person name="Morin E."/>
            <person name="Andreopoulos B."/>
            <person name="Barry K.W."/>
            <person name="Bonito G."/>
            <person name="Buee M."/>
            <person name="Carver A."/>
            <person name="Chen C."/>
            <person name="Cichocki N."/>
            <person name="Clum A."/>
            <person name="Culley D."/>
            <person name="Crous P.W."/>
            <person name="Fauchery L."/>
            <person name="Girlanda M."/>
            <person name="Hayes R.D."/>
            <person name="Keri Z."/>
            <person name="LaButti K."/>
            <person name="Lipzen A."/>
            <person name="Lombard V."/>
            <person name="Magnuson J."/>
            <person name="Maillard F."/>
            <person name="Murat C."/>
            <person name="Nolan M."/>
            <person name="Ohm R.A."/>
            <person name="Pangilinan J."/>
            <person name="Pereira M.F."/>
            <person name="Perotto S."/>
            <person name="Peter M."/>
            <person name="Pfister S."/>
            <person name="Riley R."/>
            <person name="Sitrit Y."/>
            <person name="Stielow J.B."/>
            <person name="Szollosi G."/>
            <person name="Zifcakova L."/>
            <person name="Stursova M."/>
            <person name="Spatafora J.W."/>
            <person name="Tedersoo L."/>
            <person name="Vaario L.M."/>
            <person name="Yamada A."/>
            <person name="Yan M."/>
            <person name="Wang P."/>
            <person name="Xu J."/>
            <person name="Bruns T."/>
            <person name="Baldrian P."/>
            <person name="Vilgalys R."/>
            <person name="Dunand C."/>
            <person name="Henrissat B."/>
            <person name="Grigoriev I.V."/>
            <person name="Hibbett D."/>
            <person name="Nagy L.G."/>
            <person name="Martin F.M."/>
        </authorList>
    </citation>
    <scope>NUCLEOTIDE SEQUENCE</scope>
    <source>
        <strain evidence="1">BED1</strain>
    </source>
</reference>
<keyword evidence="2" id="KW-1185">Reference proteome</keyword>
<name>A0AAD4C8C3_BOLED</name>
<proteinExistence type="predicted"/>
<dbReference type="AlphaFoldDB" id="A0AAD4C8C3"/>
<gene>
    <name evidence="1" type="ORF">L210DRAFT_435677</name>
</gene>
<evidence type="ECO:0000313" key="1">
    <source>
        <dbReference type="EMBL" id="KAF8451128.1"/>
    </source>
</evidence>
<sequence>MPSMANADSIQVSLDLAPEFLQRGLENIFSEETGTLSRFFETVINGTVALRVALHDLLELASADSVLSSDAPLAPVLDTVATFVAIVRDDFRARFPLPAMAPGHAKREKHVSDALEYLQQFAIRPTKNHGIEQEVIERHLAGAKPLLHNVGVLIGDVAELYPEAIEALLSVGAVLWPEAVLVRSLVILYCFGPYVLGKDVIGGWLFKQVSETSRIWQMQVVLRS</sequence>
<evidence type="ECO:0000313" key="2">
    <source>
        <dbReference type="Proteomes" id="UP001194468"/>
    </source>
</evidence>
<dbReference type="Proteomes" id="UP001194468">
    <property type="component" value="Unassembled WGS sequence"/>
</dbReference>
<reference evidence="1" key="1">
    <citation type="submission" date="2019-10" db="EMBL/GenBank/DDBJ databases">
        <authorList>
            <consortium name="DOE Joint Genome Institute"/>
            <person name="Kuo A."/>
            <person name="Miyauchi S."/>
            <person name="Kiss E."/>
            <person name="Drula E."/>
            <person name="Kohler A."/>
            <person name="Sanchez-Garcia M."/>
            <person name="Andreopoulos B."/>
            <person name="Barry K.W."/>
            <person name="Bonito G."/>
            <person name="Buee M."/>
            <person name="Carver A."/>
            <person name="Chen C."/>
            <person name="Cichocki N."/>
            <person name="Clum A."/>
            <person name="Culley D."/>
            <person name="Crous P.W."/>
            <person name="Fauchery L."/>
            <person name="Girlanda M."/>
            <person name="Hayes R."/>
            <person name="Keri Z."/>
            <person name="LaButti K."/>
            <person name="Lipzen A."/>
            <person name="Lombard V."/>
            <person name="Magnuson J."/>
            <person name="Maillard F."/>
            <person name="Morin E."/>
            <person name="Murat C."/>
            <person name="Nolan M."/>
            <person name="Ohm R."/>
            <person name="Pangilinan J."/>
            <person name="Pereira M."/>
            <person name="Perotto S."/>
            <person name="Peter M."/>
            <person name="Riley R."/>
            <person name="Sitrit Y."/>
            <person name="Stielow B."/>
            <person name="Szollosi G."/>
            <person name="Zifcakova L."/>
            <person name="Stursova M."/>
            <person name="Spatafora J.W."/>
            <person name="Tedersoo L."/>
            <person name="Vaario L.-M."/>
            <person name="Yamada A."/>
            <person name="Yan M."/>
            <person name="Wang P."/>
            <person name="Xu J."/>
            <person name="Bruns T."/>
            <person name="Baldrian P."/>
            <person name="Vilgalys R."/>
            <person name="Henrissat B."/>
            <person name="Grigoriev I.V."/>
            <person name="Hibbett D."/>
            <person name="Nagy L.G."/>
            <person name="Martin F.M."/>
        </authorList>
    </citation>
    <scope>NUCLEOTIDE SEQUENCE</scope>
    <source>
        <strain evidence="1">BED1</strain>
    </source>
</reference>
<comment type="caution">
    <text evidence="1">The sequence shown here is derived from an EMBL/GenBank/DDBJ whole genome shotgun (WGS) entry which is preliminary data.</text>
</comment>
<protein>
    <submittedName>
        <fullName evidence="1">Uncharacterized protein</fullName>
    </submittedName>
</protein>
<dbReference type="EMBL" id="WHUW01000002">
    <property type="protein sequence ID" value="KAF8451128.1"/>
    <property type="molecule type" value="Genomic_DNA"/>
</dbReference>